<accession>A0ACB0YRV5</accession>
<organism evidence="1 2">
    <name type="scientific">Meloidogyne enterolobii</name>
    <name type="common">Root-knot nematode worm</name>
    <name type="synonym">Meloidogyne mayaguensis</name>
    <dbReference type="NCBI Taxonomy" id="390850"/>
    <lineage>
        <taxon>Eukaryota</taxon>
        <taxon>Metazoa</taxon>
        <taxon>Ecdysozoa</taxon>
        <taxon>Nematoda</taxon>
        <taxon>Chromadorea</taxon>
        <taxon>Rhabditida</taxon>
        <taxon>Tylenchina</taxon>
        <taxon>Tylenchomorpha</taxon>
        <taxon>Tylenchoidea</taxon>
        <taxon>Meloidogynidae</taxon>
        <taxon>Meloidogyninae</taxon>
        <taxon>Meloidogyne</taxon>
    </lineage>
</organism>
<dbReference type="Proteomes" id="UP001497535">
    <property type="component" value="Unassembled WGS sequence"/>
</dbReference>
<protein>
    <submittedName>
        <fullName evidence="1">Uncharacterized protein</fullName>
    </submittedName>
</protein>
<reference evidence="1" key="1">
    <citation type="submission" date="2023-11" db="EMBL/GenBank/DDBJ databases">
        <authorList>
            <person name="Poullet M."/>
        </authorList>
    </citation>
    <scope>NUCLEOTIDE SEQUENCE</scope>
    <source>
        <strain evidence="1">E1834</strain>
    </source>
</reference>
<dbReference type="EMBL" id="CAVMJV010000017">
    <property type="protein sequence ID" value="CAK5058371.1"/>
    <property type="molecule type" value="Genomic_DNA"/>
</dbReference>
<evidence type="ECO:0000313" key="1">
    <source>
        <dbReference type="EMBL" id="CAK5058371.1"/>
    </source>
</evidence>
<keyword evidence="2" id="KW-1185">Reference proteome</keyword>
<comment type="caution">
    <text evidence="1">The sequence shown here is derived from an EMBL/GenBank/DDBJ whole genome shotgun (WGS) entry which is preliminary data.</text>
</comment>
<gene>
    <name evidence="1" type="ORF">MENTE1834_LOCUS15425</name>
</gene>
<proteinExistence type="predicted"/>
<name>A0ACB0YRV5_MELEN</name>
<sequence>MVIVIKNVKKGKKKISKERLVVLEQLFYELKNIPLLFLQHTNEGGIITSQPLRRNQRRFCKRMAAANQQQQTKTTNSLLIPQQNRKLSYNQTNSSDSLQVKSWIGKGEEIGRGGMLREGRGLKAFIKFIYPF</sequence>
<evidence type="ECO:0000313" key="2">
    <source>
        <dbReference type="Proteomes" id="UP001497535"/>
    </source>
</evidence>